<keyword evidence="9" id="KW-0472">Membrane</keyword>
<dbReference type="Pfam" id="PF02518">
    <property type="entry name" value="HATPase_c"/>
    <property type="match status" value="1"/>
</dbReference>
<feature type="transmembrane region" description="Helical" evidence="9">
    <location>
        <begin position="165"/>
        <end position="186"/>
    </location>
</feature>
<feature type="domain" description="Histidine kinase/HSP90-like ATPase" evidence="10">
    <location>
        <begin position="329"/>
        <end position="420"/>
    </location>
</feature>
<evidence type="ECO:0000256" key="2">
    <source>
        <dbReference type="ARBA" id="ARBA00012438"/>
    </source>
</evidence>
<evidence type="ECO:0000256" key="6">
    <source>
        <dbReference type="ARBA" id="ARBA00022777"/>
    </source>
</evidence>
<evidence type="ECO:0000256" key="4">
    <source>
        <dbReference type="ARBA" id="ARBA00022679"/>
    </source>
</evidence>
<evidence type="ECO:0000259" key="10">
    <source>
        <dbReference type="SMART" id="SM00387"/>
    </source>
</evidence>
<evidence type="ECO:0000256" key="9">
    <source>
        <dbReference type="SAM" id="Phobius"/>
    </source>
</evidence>
<dbReference type="Pfam" id="PF23539">
    <property type="entry name" value="DUF7134"/>
    <property type="match status" value="1"/>
</dbReference>
<protein>
    <recommendedName>
        <fullName evidence="2">histidine kinase</fullName>
        <ecNumber evidence="2">2.7.13.3</ecNumber>
    </recommendedName>
</protein>
<keyword evidence="5" id="KW-0547">Nucleotide-binding</keyword>
<dbReference type="PANTHER" id="PTHR24421:SF10">
    <property type="entry name" value="NITRATE_NITRITE SENSOR PROTEIN NARQ"/>
    <property type="match status" value="1"/>
</dbReference>
<evidence type="ECO:0000256" key="7">
    <source>
        <dbReference type="ARBA" id="ARBA00022840"/>
    </source>
</evidence>
<keyword evidence="7" id="KW-0067">ATP-binding</keyword>
<dbReference type="RefSeq" id="WP_196411707.1">
    <property type="nucleotide sequence ID" value="NZ_JADQTO010000001.1"/>
</dbReference>
<dbReference type="AlphaFoldDB" id="A0A931C5L4"/>
<dbReference type="EMBL" id="JADQTO010000001">
    <property type="protein sequence ID" value="MBG0559878.1"/>
    <property type="molecule type" value="Genomic_DNA"/>
</dbReference>
<evidence type="ECO:0000256" key="5">
    <source>
        <dbReference type="ARBA" id="ARBA00022741"/>
    </source>
</evidence>
<dbReference type="InterPro" id="IPR055558">
    <property type="entry name" value="DUF7134"/>
</dbReference>
<evidence type="ECO:0000256" key="3">
    <source>
        <dbReference type="ARBA" id="ARBA00022553"/>
    </source>
</evidence>
<comment type="caution">
    <text evidence="11">The sequence shown here is derived from an EMBL/GenBank/DDBJ whole genome shotgun (WGS) entry which is preliminary data.</text>
</comment>
<proteinExistence type="predicted"/>
<keyword evidence="6 11" id="KW-0418">Kinase</keyword>
<feature type="transmembrane region" description="Helical" evidence="9">
    <location>
        <begin position="26"/>
        <end position="42"/>
    </location>
</feature>
<name>A0A931C5L4_9ACTN</name>
<keyword evidence="8" id="KW-0902">Two-component regulatory system</keyword>
<organism evidence="11 12">
    <name type="scientific">Actinoplanes aureus</name>
    <dbReference type="NCBI Taxonomy" id="2792083"/>
    <lineage>
        <taxon>Bacteria</taxon>
        <taxon>Bacillati</taxon>
        <taxon>Actinomycetota</taxon>
        <taxon>Actinomycetes</taxon>
        <taxon>Micromonosporales</taxon>
        <taxon>Micromonosporaceae</taxon>
        <taxon>Actinoplanes</taxon>
    </lineage>
</organism>
<dbReference type="GO" id="GO:0005524">
    <property type="term" value="F:ATP binding"/>
    <property type="evidence" value="ECO:0007669"/>
    <property type="project" value="UniProtKB-KW"/>
</dbReference>
<dbReference type="SMART" id="SM00387">
    <property type="entry name" value="HATPase_c"/>
    <property type="match status" value="1"/>
</dbReference>
<dbReference type="Pfam" id="PF07730">
    <property type="entry name" value="HisKA_3"/>
    <property type="match status" value="1"/>
</dbReference>
<dbReference type="GO" id="GO:0046983">
    <property type="term" value="F:protein dimerization activity"/>
    <property type="evidence" value="ECO:0007669"/>
    <property type="project" value="InterPro"/>
</dbReference>
<dbReference type="SUPFAM" id="SSF55874">
    <property type="entry name" value="ATPase domain of HSP90 chaperone/DNA topoisomerase II/histidine kinase"/>
    <property type="match status" value="1"/>
</dbReference>
<dbReference type="CDD" id="cd16917">
    <property type="entry name" value="HATPase_UhpB-NarQ-NarX-like"/>
    <property type="match status" value="1"/>
</dbReference>
<gene>
    <name evidence="11" type="ORF">I4J89_00145</name>
</gene>
<dbReference type="Proteomes" id="UP000598146">
    <property type="component" value="Unassembled WGS sequence"/>
</dbReference>
<evidence type="ECO:0000313" key="11">
    <source>
        <dbReference type="EMBL" id="MBG0559878.1"/>
    </source>
</evidence>
<comment type="catalytic activity">
    <reaction evidence="1">
        <text>ATP + protein L-histidine = ADP + protein N-phospho-L-histidine.</text>
        <dbReference type="EC" id="2.7.13.3"/>
    </reaction>
</comment>
<sequence>MSHGHWWNVEEWRRPGPTAAQRRNDLWIGLAVVTLAVLNLFLSRSAGFLHSEDAPARAEQIAWAVGTTLPLVWRRRWPEAVALIMSALFIGAQFRGAQEQQVTSYALYAAIYTLGAWGPNRQRTRILRLAIIAAMFFWLTVAFVISFEEITSEEFTGASGELPALWSLIFNIYGINVMFFGSVYLVGDAAWNSAHRQHRLEVQAAELRAAQEAVAERAVIGERVRIARELHDVVAHHVSVMGIQASACRRALDKDPARARTALTAIEEGARTAVDELRRMLGALRASGATADAAGAGIDRIPEIADNARETGLTVHFAVYGDPVPLPDSVSQAAYRIVQEAVTNTLKHAHAGVLDIRVRYLSADVELDVTDDGRGGPPGAGGGMGLIGMRERVAVHDGVLEHGPLSGGGYRVRARLPYTPVLTTAGAPE</sequence>
<keyword evidence="4" id="KW-0808">Transferase</keyword>
<dbReference type="PANTHER" id="PTHR24421">
    <property type="entry name" value="NITRATE/NITRITE SENSOR PROTEIN NARX-RELATED"/>
    <property type="match status" value="1"/>
</dbReference>
<evidence type="ECO:0000256" key="8">
    <source>
        <dbReference type="ARBA" id="ARBA00023012"/>
    </source>
</evidence>
<dbReference type="InterPro" id="IPR011712">
    <property type="entry name" value="Sig_transdc_His_kin_sub3_dim/P"/>
</dbReference>
<reference evidence="11" key="1">
    <citation type="submission" date="2020-11" db="EMBL/GenBank/DDBJ databases">
        <title>Isolation and identification of active actinomycetes.</title>
        <authorList>
            <person name="Sun X."/>
        </authorList>
    </citation>
    <scope>NUCLEOTIDE SEQUENCE</scope>
    <source>
        <strain evidence="11">NEAU-A11</strain>
    </source>
</reference>
<feature type="transmembrane region" description="Helical" evidence="9">
    <location>
        <begin position="126"/>
        <end position="145"/>
    </location>
</feature>
<keyword evidence="3" id="KW-0597">Phosphoprotein</keyword>
<dbReference type="EC" id="2.7.13.3" evidence="2"/>
<dbReference type="Gene3D" id="3.30.565.10">
    <property type="entry name" value="Histidine kinase-like ATPase, C-terminal domain"/>
    <property type="match status" value="1"/>
</dbReference>
<evidence type="ECO:0000256" key="1">
    <source>
        <dbReference type="ARBA" id="ARBA00000085"/>
    </source>
</evidence>
<dbReference type="InterPro" id="IPR003594">
    <property type="entry name" value="HATPase_dom"/>
</dbReference>
<keyword evidence="9" id="KW-1133">Transmembrane helix</keyword>
<dbReference type="GO" id="GO:0000155">
    <property type="term" value="F:phosphorelay sensor kinase activity"/>
    <property type="evidence" value="ECO:0007669"/>
    <property type="project" value="InterPro"/>
</dbReference>
<dbReference type="GO" id="GO:0016020">
    <property type="term" value="C:membrane"/>
    <property type="evidence" value="ECO:0007669"/>
    <property type="project" value="InterPro"/>
</dbReference>
<keyword evidence="12" id="KW-1185">Reference proteome</keyword>
<evidence type="ECO:0000313" key="12">
    <source>
        <dbReference type="Proteomes" id="UP000598146"/>
    </source>
</evidence>
<dbReference type="InterPro" id="IPR036890">
    <property type="entry name" value="HATPase_C_sf"/>
</dbReference>
<keyword evidence="9" id="KW-0812">Transmembrane</keyword>
<dbReference type="InterPro" id="IPR050482">
    <property type="entry name" value="Sensor_HK_TwoCompSys"/>
</dbReference>
<dbReference type="Gene3D" id="1.20.5.1930">
    <property type="match status" value="1"/>
</dbReference>
<accession>A0A931C5L4</accession>